<protein>
    <submittedName>
        <fullName evidence="1">Uncharacterized protein</fullName>
    </submittedName>
</protein>
<gene>
    <name evidence="1" type="ORF">OCTVUL_1B014903</name>
</gene>
<dbReference type="Proteomes" id="UP001162480">
    <property type="component" value="Chromosome 29"/>
</dbReference>
<keyword evidence="2" id="KW-1185">Reference proteome</keyword>
<reference evidence="1" key="1">
    <citation type="submission" date="2023-08" db="EMBL/GenBank/DDBJ databases">
        <authorList>
            <person name="Alioto T."/>
            <person name="Alioto T."/>
            <person name="Gomez Garrido J."/>
        </authorList>
    </citation>
    <scope>NUCLEOTIDE SEQUENCE</scope>
</reference>
<organism evidence="1 2">
    <name type="scientific">Octopus vulgaris</name>
    <name type="common">Common octopus</name>
    <dbReference type="NCBI Taxonomy" id="6645"/>
    <lineage>
        <taxon>Eukaryota</taxon>
        <taxon>Metazoa</taxon>
        <taxon>Spiralia</taxon>
        <taxon>Lophotrochozoa</taxon>
        <taxon>Mollusca</taxon>
        <taxon>Cephalopoda</taxon>
        <taxon>Coleoidea</taxon>
        <taxon>Octopodiformes</taxon>
        <taxon>Octopoda</taxon>
        <taxon>Incirrata</taxon>
        <taxon>Octopodidae</taxon>
        <taxon>Octopus</taxon>
    </lineage>
</organism>
<sequence>MQKGQNLEIIENDMAKIFWNEMVGCDHEIGYGKPDIMILNKEKKAHLIIDIAFSGDERNGKKRSGTDTKIGNGR</sequence>
<name>A0AA36C0U8_OCTVU</name>
<proteinExistence type="predicted"/>
<evidence type="ECO:0000313" key="1">
    <source>
        <dbReference type="EMBL" id="CAI9743397.1"/>
    </source>
</evidence>
<dbReference type="EMBL" id="OX597842">
    <property type="protein sequence ID" value="CAI9743397.1"/>
    <property type="molecule type" value="Genomic_DNA"/>
</dbReference>
<accession>A0AA36C0U8</accession>
<dbReference type="AlphaFoldDB" id="A0AA36C0U8"/>
<evidence type="ECO:0000313" key="2">
    <source>
        <dbReference type="Proteomes" id="UP001162480"/>
    </source>
</evidence>